<gene>
    <name evidence="2" type="ORF">CR513_37613</name>
</gene>
<dbReference type="EMBL" id="QJKJ01007856">
    <property type="protein sequence ID" value="RDX81676.1"/>
    <property type="molecule type" value="Genomic_DNA"/>
</dbReference>
<evidence type="ECO:0000313" key="2">
    <source>
        <dbReference type="EMBL" id="RDX81676.1"/>
    </source>
</evidence>
<evidence type="ECO:0000313" key="3">
    <source>
        <dbReference type="Proteomes" id="UP000257109"/>
    </source>
</evidence>
<feature type="non-terminal residue" evidence="2">
    <location>
        <position position="1"/>
    </location>
</feature>
<reference evidence="2" key="1">
    <citation type="submission" date="2018-05" db="EMBL/GenBank/DDBJ databases">
        <title>Draft genome of Mucuna pruriens seed.</title>
        <authorList>
            <person name="Nnadi N.E."/>
            <person name="Vos R."/>
            <person name="Hasami M.H."/>
            <person name="Devisetty U.K."/>
            <person name="Aguiy J.C."/>
        </authorList>
    </citation>
    <scope>NUCLEOTIDE SEQUENCE [LARGE SCALE GENOMIC DNA]</scope>
    <source>
        <strain evidence="2">JCA_2017</strain>
    </source>
</reference>
<evidence type="ECO:0000256" key="1">
    <source>
        <dbReference type="SAM" id="MobiDB-lite"/>
    </source>
</evidence>
<dbReference type="AlphaFoldDB" id="A0A371FTP6"/>
<name>A0A371FTP6_MUCPR</name>
<dbReference type="Proteomes" id="UP000257109">
    <property type="component" value="Unassembled WGS sequence"/>
</dbReference>
<feature type="compositionally biased region" description="Basic and acidic residues" evidence="1">
    <location>
        <begin position="1"/>
        <end position="16"/>
    </location>
</feature>
<feature type="region of interest" description="Disordered" evidence="1">
    <location>
        <begin position="1"/>
        <end position="22"/>
    </location>
</feature>
<keyword evidence="3" id="KW-1185">Reference proteome</keyword>
<comment type="caution">
    <text evidence="2">The sequence shown here is derived from an EMBL/GenBank/DDBJ whole genome shotgun (WGS) entry which is preliminary data.</text>
</comment>
<accession>A0A371FTP6</accession>
<sequence length="268" mass="30704">MKEKTRFLKSGRERLDPPNVRNPVRQNRAIQVQIAIHAILLRFKRFCLQFGTKNDTTCDSYRLGYDSYRDSCDFNYHDRPLTWTNPTVTPVITFQVASGYTKNPTSYAGGITYPHFFKQAELPLLILLVLVSERDILLVKETLLLVKETIMDNFVSDNGEDEDVYNEIGAYGDMNEDKAQVDFLHAHSVRTCQIMGFMMDQKGGHIIISSEKLFKKHVVLKSTIKKLRTKMCNLLIAWRPNFDFVSKIANESSVTNELGGDVAIAYHK</sequence>
<organism evidence="2 3">
    <name type="scientific">Mucuna pruriens</name>
    <name type="common">Velvet bean</name>
    <name type="synonym">Dolichos pruriens</name>
    <dbReference type="NCBI Taxonomy" id="157652"/>
    <lineage>
        <taxon>Eukaryota</taxon>
        <taxon>Viridiplantae</taxon>
        <taxon>Streptophyta</taxon>
        <taxon>Embryophyta</taxon>
        <taxon>Tracheophyta</taxon>
        <taxon>Spermatophyta</taxon>
        <taxon>Magnoliopsida</taxon>
        <taxon>eudicotyledons</taxon>
        <taxon>Gunneridae</taxon>
        <taxon>Pentapetalae</taxon>
        <taxon>rosids</taxon>
        <taxon>fabids</taxon>
        <taxon>Fabales</taxon>
        <taxon>Fabaceae</taxon>
        <taxon>Papilionoideae</taxon>
        <taxon>50 kb inversion clade</taxon>
        <taxon>NPAAA clade</taxon>
        <taxon>indigoferoid/millettioid clade</taxon>
        <taxon>Phaseoleae</taxon>
        <taxon>Mucuna</taxon>
    </lineage>
</organism>
<proteinExistence type="predicted"/>
<protein>
    <submittedName>
        <fullName evidence="2">Uncharacterized protein</fullName>
    </submittedName>
</protein>